<dbReference type="EMBL" id="JAGGKP010000006">
    <property type="protein sequence ID" value="MBP1937573.1"/>
    <property type="molecule type" value="Genomic_DNA"/>
</dbReference>
<organism evidence="2 3">
    <name type="scientific">Paenibacillus sediminis</name>
    <dbReference type="NCBI Taxonomy" id="664909"/>
    <lineage>
        <taxon>Bacteria</taxon>
        <taxon>Bacillati</taxon>
        <taxon>Bacillota</taxon>
        <taxon>Bacilli</taxon>
        <taxon>Bacillales</taxon>
        <taxon>Paenibacillaceae</taxon>
        <taxon>Paenibacillus</taxon>
    </lineage>
</organism>
<evidence type="ECO:0000313" key="3">
    <source>
        <dbReference type="Proteomes" id="UP001519273"/>
    </source>
</evidence>
<feature type="transmembrane region" description="Helical" evidence="1">
    <location>
        <begin position="373"/>
        <end position="391"/>
    </location>
</feature>
<accession>A0ABS4H4W2</accession>
<dbReference type="PANTHER" id="PTHR30354:SF11">
    <property type="entry name" value="PERMEASE"/>
    <property type="match status" value="1"/>
</dbReference>
<feature type="transmembrane region" description="Helical" evidence="1">
    <location>
        <begin position="254"/>
        <end position="276"/>
    </location>
</feature>
<feature type="transmembrane region" description="Helical" evidence="1">
    <location>
        <begin position="125"/>
        <end position="148"/>
    </location>
</feature>
<keyword evidence="1" id="KW-1133">Transmembrane helix</keyword>
<dbReference type="Pfam" id="PF02447">
    <property type="entry name" value="GntP_permease"/>
    <property type="match status" value="1"/>
</dbReference>
<feature type="transmembrane region" description="Helical" evidence="1">
    <location>
        <begin position="12"/>
        <end position="34"/>
    </location>
</feature>
<name>A0ABS4H4W2_9BACL</name>
<feature type="transmembrane region" description="Helical" evidence="1">
    <location>
        <begin position="398"/>
        <end position="418"/>
    </location>
</feature>
<comment type="caution">
    <text evidence="2">The sequence shown here is derived from an EMBL/GenBank/DDBJ whole genome shotgun (WGS) entry which is preliminary data.</text>
</comment>
<evidence type="ECO:0000313" key="2">
    <source>
        <dbReference type="EMBL" id="MBP1937573.1"/>
    </source>
</evidence>
<feature type="transmembrane region" description="Helical" evidence="1">
    <location>
        <begin position="80"/>
        <end position="102"/>
    </location>
</feature>
<protein>
    <submittedName>
        <fullName evidence="2">GntP family gluconate:H+ symporter</fullName>
    </submittedName>
</protein>
<dbReference type="InterPro" id="IPR003474">
    <property type="entry name" value="Glcn_transporter"/>
</dbReference>
<feature type="transmembrane region" description="Helical" evidence="1">
    <location>
        <begin position="201"/>
        <end position="223"/>
    </location>
</feature>
<feature type="transmembrane region" description="Helical" evidence="1">
    <location>
        <begin position="474"/>
        <end position="491"/>
    </location>
</feature>
<evidence type="ECO:0000256" key="1">
    <source>
        <dbReference type="SAM" id="Phobius"/>
    </source>
</evidence>
<reference evidence="2 3" key="1">
    <citation type="submission" date="2021-03" db="EMBL/GenBank/DDBJ databases">
        <title>Genomic Encyclopedia of Type Strains, Phase IV (KMG-IV): sequencing the most valuable type-strain genomes for metagenomic binning, comparative biology and taxonomic classification.</title>
        <authorList>
            <person name="Goeker M."/>
        </authorList>
    </citation>
    <scope>NUCLEOTIDE SEQUENCE [LARGE SCALE GENOMIC DNA]</scope>
    <source>
        <strain evidence="2 3">DSM 23491</strain>
    </source>
</reference>
<keyword evidence="1" id="KW-0812">Transmembrane</keyword>
<feature type="transmembrane region" description="Helical" evidence="1">
    <location>
        <begin position="341"/>
        <end position="361"/>
    </location>
</feature>
<gene>
    <name evidence="2" type="ORF">J2Z20_002486</name>
</gene>
<sequence>MNNQAGFSADVIGLGPILLVLLLLCIIFIVYATAKWKLHPFLSIISSTYILALGTNLIGKMKGVEGGPIIKDIGATITGGFGGIVTSIGLVIIFGTIIGKILEKTGAAVKMAEVVLRLLGDRHPAIAMSIIGWIVSIPVFCDSGYVILSSLKKSLAKRSGVNVVTLSVALSTGLYATHTLVPPTPGPIAAATNLGIGPDGLFWVILIGLVVSIPVALAGHIWARKVADKLPSTLEESTETFEEYKKRFGKLPSAWAAFGPIVVPIILLAIGSFANFPVGVNEAGDKVLLTSGFTNTVLTFLGAPVNALFIGVLLAMFTLLPKRDEENLTKLMGEGLLDSAIIIMITGAGGALGGVIKATPIADYVKSLINGNAAFVGVGALILAFLIAAVLKTAQGSSTTSLVVTSTIMMPLLPSLGLDAMAGTVPIGQMLTVMAIGCGAMVVSHVNDSYFWVVTQFSGMKLNTAYRAQTMATLVQGIVGIIVVAILGVIFL</sequence>
<keyword evidence="3" id="KW-1185">Reference proteome</keyword>
<keyword evidence="1" id="KW-0472">Membrane</keyword>
<dbReference type="Proteomes" id="UP001519273">
    <property type="component" value="Unassembled WGS sequence"/>
</dbReference>
<feature type="transmembrane region" description="Helical" evidence="1">
    <location>
        <begin position="40"/>
        <end position="59"/>
    </location>
</feature>
<dbReference type="PANTHER" id="PTHR30354">
    <property type="entry name" value="GNT FAMILY GLUCONATE TRANSPORTER"/>
    <property type="match status" value="1"/>
</dbReference>
<feature type="transmembrane region" description="Helical" evidence="1">
    <location>
        <begin position="430"/>
        <end position="453"/>
    </location>
</feature>
<feature type="transmembrane region" description="Helical" evidence="1">
    <location>
        <begin position="296"/>
        <end position="320"/>
    </location>
</feature>
<proteinExistence type="predicted"/>
<feature type="transmembrane region" description="Helical" evidence="1">
    <location>
        <begin position="160"/>
        <end position="181"/>
    </location>
</feature>